<keyword evidence="1" id="KW-0472">Membrane</keyword>
<keyword evidence="3" id="KW-1185">Reference proteome</keyword>
<reference evidence="2 3" key="1">
    <citation type="submission" date="2019-04" db="EMBL/GenBank/DDBJ databases">
        <title>Sphingomonas psychrotolerans sp. nov., isolated from soil in the Tianshan Mountains, Xinjiang, China.</title>
        <authorList>
            <person name="Luo Y."/>
            <person name="Sheng H."/>
        </authorList>
    </citation>
    <scope>NUCLEOTIDE SEQUENCE [LARGE SCALE GENOMIC DNA]</scope>
    <source>
        <strain evidence="2 3">KIS18-15</strain>
    </source>
</reference>
<dbReference type="EMBL" id="SRXU01000009">
    <property type="protein sequence ID" value="TGX38669.1"/>
    <property type="molecule type" value="Genomic_DNA"/>
</dbReference>
<evidence type="ECO:0000256" key="1">
    <source>
        <dbReference type="SAM" id="Phobius"/>
    </source>
</evidence>
<feature type="transmembrane region" description="Helical" evidence="1">
    <location>
        <begin position="82"/>
        <end position="109"/>
    </location>
</feature>
<protein>
    <submittedName>
        <fullName evidence="2">Uncharacterized protein</fullName>
    </submittedName>
</protein>
<gene>
    <name evidence="2" type="ORF">E5A74_17680</name>
</gene>
<dbReference type="Proteomes" id="UP000309848">
    <property type="component" value="Unassembled WGS sequence"/>
</dbReference>
<keyword evidence="1" id="KW-0812">Transmembrane</keyword>
<dbReference type="OrthoDB" id="7564259at2"/>
<comment type="caution">
    <text evidence="2">The sequence shown here is derived from an EMBL/GenBank/DDBJ whole genome shotgun (WGS) entry which is preliminary data.</text>
</comment>
<dbReference type="RefSeq" id="WP_135986963.1">
    <property type="nucleotide sequence ID" value="NZ_JAASQM010000003.1"/>
</dbReference>
<evidence type="ECO:0000313" key="2">
    <source>
        <dbReference type="EMBL" id="TGX38669.1"/>
    </source>
</evidence>
<sequence>MRPPPSRYKVVERGRRLEVIDTRTGAPVVRAPAPSSPSRKQSGAGIDSDVLVTRRWYDDKAPRAIRINYATRARLLNLRWGIAIAVAMLVGLSFLFWPLAVFLVVALVAGPKLRAQLRAGSTSWLDGLDQAA</sequence>
<name>A0A4S1W7G7_9SPHN</name>
<accession>A0A4S1W7G7</accession>
<proteinExistence type="predicted"/>
<dbReference type="AlphaFoldDB" id="A0A4S1W7G7"/>
<keyword evidence="1" id="KW-1133">Transmembrane helix</keyword>
<organism evidence="2 3">
    <name type="scientific">Sphingomonas naasensis</name>
    <dbReference type="NCBI Taxonomy" id="1344951"/>
    <lineage>
        <taxon>Bacteria</taxon>
        <taxon>Pseudomonadati</taxon>
        <taxon>Pseudomonadota</taxon>
        <taxon>Alphaproteobacteria</taxon>
        <taxon>Sphingomonadales</taxon>
        <taxon>Sphingomonadaceae</taxon>
        <taxon>Sphingomonas</taxon>
    </lineage>
</organism>
<evidence type="ECO:0000313" key="3">
    <source>
        <dbReference type="Proteomes" id="UP000309848"/>
    </source>
</evidence>